<evidence type="ECO:0000256" key="3">
    <source>
        <dbReference type="SAM" id="Phobius"/>
    </source>
</evidence>
<organism evidence="4 5">
    <name type="scientific">Candidatus Phycosocius bacilliformis</name>
    <dbReference type="NCBI Taxonomy" id="1445552"/>
    <lineage>
        <taxon>Bacteria</taxon>
        <taxon>Pseudomonadati</taxon>
        <taxon>Pseudomonadota</taxon>
        <taxon>Alphaproteobacteria</taxon>
        <taxon>Caulobacterales</taxon>
        <taxon>Caulobacterales incertae sedis</taxon>
        <taxon>Candidatus Phycosocius</taxon>
    </lineage>
</organism>
<protein>
    <submittedName>
        <fullName evidence="4">Uncharacterized protein</fullName>
    </submittedName>
</protein>
<dbReference type="Pfam" id="PF01075">
    <property type="entry name" value="Glyco_transf_9"/>
    <property type="match status" value="1"/>
</dbReference>
<name>A0A2P2EEC6_9PROT</name>
<keyword evidence="3" id="KW-0472">Membrane</keyword>
<sequence length="332" mass="36114">MDPQRILVIVLGSIGDAVLALAPLAMLRAHHRDAEITVLTQRGNVRFLSKSPYVDRVDVRWPQSKWIDKAKFIWSLHQERYDMVYDLTNSGESDHLFQLLWPLRPNWSGGAVGCSHPHVDRTRLTLHRLDRHAEQLLTCGIGPKEGFAPGLSPLPDLSWVDSVVKDPAKLTPRHHGIVEPFAFLAPEGPAAEPSKRWPTARYGELALDLERRGIQPVLVGGPAAIELAVEIRAIAPKALDLVARLDVFQFIGLARKSMLAVGSEGDMAIIAAAAGAPTLAIINPNETSVRKAAPRGSATVGLVARNFDTIRVQDVLAAARAVTPTILEAQAS</sequence>
<keyword evidence="1" id="KW-0328">Glycosyltransferase</keyword>
<evidence type="ECO:0000313" key="4">
    <source>
        <dbReference type="EMBL" id="GBF59406.1"/>
    </source>
</evidence>
<dbReference type="SUPFAM" id="SSF53756">
    <property type="entry name" value="UDP-Glycosyltransferase/glycogen phosphorylase"/>
    <property type="match status" value="1"/>
</dbReference>
<keyword evidence="3" id="KW-0812">Transmembrane</keyword>
<dbReference type="InterPro" id="IPR051199">
    <property type="entry name" value="LPS_LOS_Heptosyltrfase"/>
</dbReference>
<dbReference type="CDD" id="cd03789">
    <property type="entry name" value="GT9_LPS_heptosyltransferase"/>
    <property type="match status" value="1"/>
</dbReference>
<keyword evidence="5" id="KW-1185">Reference proteome</keyword>
<evidence type="ECO:0000256" key="1">
    <source>
        <dbReference type="ARBA" id="ARBA00022676"/>
    </source>
</evidence>
<evidence type="ECO:0000313" key="5">
    <source>
        <dbReference type="Proteomes" id="UP000245086"/>
    </source>
</evidence>
<keyword evidence="2" id="KW-0808">Transferase</keyword>
<keyword evidence="3" id="KW-1133">Transmembrane helix</keyword>
<comment type="caution">
    <text evidence="4">The sequence shown here is derived from an EMBL/GenBank/DDBJ whole genome shotgun (WGS) entry which is preliminary data.</text>
</comment>
<dbReference type="Proteomes" id="UP000245086">
    <property type="component" value="Unassembled WGS sequence"/>
</dbReference>
<dbReference type="Gene3D" id="3.40.50.2000">
    <property type="entry name" value="Glycogen Phosphorylase B"/>
    <property type="match status" value="2"/>
</dbReference>
<dbReference type="GO" id="GO:0008713">
    <property type="term" value="F:ADP-heptose-lipopolysaccharide heptosyltransferase activity"/>
    <property type="evidence" value="ECO:0007669"/>
    <property type="project" value="TreeGrafter"/>
</dbReference>
<reference evidence="4" key="1">
    <citation type="journal article" date="2018" name="Genome Announc.">
        <title>Draft Genome Sequence of "Candidatus Phycosocius bacilliformis," an Alphaproteobacterial Ectosymbiont of the Hydrocarbon-Producing Green Alga Botryococcus braunii.</title>
        <authorList>
            <person name="Tanabe Y."/>
            <person name="Yamaguchi H."/>
            <person name="Watanabe M.M."/>
        </authorList>
    </citation>
    <scope>NUCLEOTIDE SEQUENCE [LARGE SCALE GENOMIC DNA]</scope>
    <source>
        <strain evidence="4">BOTRYCO-2</strain>
    </source>
</reference>
<dbReference type="AlphaFoldDB" id="A0A2P2EEC6"/>
<feature type="transmembrane region" description="Helical" evidence="3">
    <location>
        <begin position="6"/>
        <end position="27"/>
    </location>
</feature>
<dbReference type="GO" id="GO:0009244">
    <property type="term" value="P:lipopolysaccharide core region biosynthetic process"/>
    <property type="evidence" value="ECO:0007669"/>
    <property type="project" value="TreeGrafter"/>
</dbReference>
<dbReference type="GO" id="GO:0005829">
    <property type="term" value="C:cytosol"/>
    <property type="evidence" value="ECO:0007669"/>
    <property type="project" value="TreeGrafter"/>
</dbReference>
<gene>
    <name evidence="4" type="ORF">PbB2_03106</name>
</gene>
<proteinExistence type="predicted"/>
<dbReference type="EMBL" id="BFBR01000014">
    <property type="protein sequence ID" value="GBF59406.1"/>
    <property type="molecule type" value="Genomic_DNA"/>
</dbReference>
<dbReference type="InterPro" id="IPR002201">
    <property type="entry name" value="Glyco_trans_9"/>
</dbReference>
<dbReference type="PANTHER" id="PTHR30160">
    <property type="entry name" value="TETRAACYLDISACCHARIDE 4'-KINASE-RELATED"/>
    <property type="match status" value="1"/>
</dbReference>
<accession>A0A2P2EEC6</accession>
<evidence type="ECO:0000256" key="2">
    <source>
        <dbReference type="ARBA" id="ARBA00022679"/>
    </source>
</evidence>